<keyword evidence="3" id="KW-1185">Reference proteome</keyword>
<evidence type="ECO:0000313" key="3">
    <source>
        <dbReference type="Proteomes" id="UP000674179"/>
    </source>
</evidence>
<feature type="transmembrane region" description="Helical" evidence="1">
    <location>
        <begin position="47"/>
        <end position="71"/>
    </location>
</feature>
<keyword evidence="1" id="KW-0472">Membrane</keyword>
<feature type="transmembrane region" description="Helical" evidence="1">
    <location>
        <begin position="22"/>
        <end position="41"/>
    </location>
</feature>
<dbReference type="OrthoDB" id="269200at2759"/>
<gene>
    <name evidence="2" type="ORF">CUR178_01898</name>
</gene>
<dbReference type="KEGG" id="lenr:94169174"/>
<dbReference type="AlphaFoldDB" id="A0A836KAY1"/>
<comment type="caution">
    <text evidence="2">The sequence shown here is derived from an EMBL/GenBank/DDBJ whole genome shotgun (WGS) entry which is preliminary data.</text>
</comment>
<name>A0A836KAY1_LEIEN</name>
<proteinExistence type="predicted"/>
<dbReference type="EMBL" id="JAFHKP010000033">
    <property type="protein sequence ID" value="KAG5469759.1"/>
    <property type="molecule type" value="Genomic_DNA"/>
</dbReference>
<evidence type="ECO:0000313" key="2">
    <source>
        <dbReference type="EMBL" id="KAG5469759.1"/>
    </source>
</evidence>
<reference evidence="2 3" key="1">
    <citation type="submission" date="2021-02" db="EMBL/GenBank/DDBJ databases">
        <title>Leishmania (Mundinia) enrietti genome sequencing and assembly.</title>
        <authorList>
            <person name="Almutairi H."/>
            <person name="Gatherer D."/>
        </authorList>
    </citation>
    <scope>NUCLEOTIDE SEQUENCE [LARGE SCALE GENOMIC DNA]</scope>
    <source>
        <strain evidence="2">CUR178</strain>
    </source>
</reference>
<organism evidence="2 3">
    <name type="scientific">Leishmania enriettii</name>
    <dbReference type="NCBI Taxonomy" id="5663"/>
    <lineage>
        <taxon>Eukaryota</taxon>
        <taxon>Discoba</taxon>
        <taxon>Euglenozoa</taxon>
        <taxon>Kinetoplastea</taxon>
        <taxon>Metakinetoplastina</taxon>
        <taxon>Trypanosomatida</taxon>
        <taxon>Trypanosomatidae</taxon>
        <taxon>Leishmaniinae</taxon>
        <taxon>Leishmania</taxon>
    </lineage>
</organism>
<dbReference type="Proteomes" id="UP000674179">
    <property type="component" value="Chromosome 33"/>
</dbReference>
<keyword evidence="1" id="KW-1133">Transmembrane helix</keyword>
<dbReference type="GeneID" id="94169174"/>
<keyword evidence="1" id="KW-0812">Transmembrane</keyword>
<sequence>MLSACQDAHHQLRAARSSPVRFLGDAVVWCVIFFLLGAPVLPLSRAGMTLVSALVVALTWPLSVSAWALLLTTSLQRDRQMQPVVNTAVDLFTSPVDVQPHGSRLEPAANGRCSVDVCTEDMLALEQDGEPPILGCTSLDAAQLTRCFVLAAILLIGGLFGQLDWQAPYQMWPYPSLSAYVVARAGLEVYDRVGGEGGALHAKSRAM</sequence>
<evidence type="ECO:0000256" key="1">
    <source>
        <dbReference type="SAM" id="Phobius"/>
    </source>
</evidence>
<dbReference type="RefSeq" id="XP_067689767.1">
    <property type="nucleotide sequence ID" value="XM_067833664.1"/>
</dbReference>
<accession>A0A836KAY1</accession>
<protein>
    <submittedName>
        <fullName evidence="2">Uncharacterized protein</fullName>
    </submittedName>
</protein>
<feature type="transmembrane region" description="Helical" evidence="1">
    <location>
        <begin position="147"/>
        <end position="165"/>
    </location>
</feature>